<sequence length="102" mass="11803">MAPHRPRRHRTWLRARLDHGWELLPLLAALITPQQFPFPLIDNDTWAGLDAMFTHDDLYTRLTPHLNNSPDTPPPTDPHQTNILQALRDRRPTPHQATPDTP</sequence>
<evidence type="ECO:0000256" key="1">
    <source>
        <dbReference type="SAM" id="MobiDB-lite"/>
    </source>
</evidence>
<reference evidence="2" key="1">
    <citation type="submission" date="2024-07" db="EMBL/GenBank/DDBJ databases">
        <authorList>
            <person name="Yu S.T."/>
        </authorList>
    </citation>
    <scope>NUCLEOTIDE SEQUENCE</scope>
    <source>
        <strain evidence="2">R39</strain>
    </source>
</reference>
<dbReference type="EMBL" id="CP163441">
    <property type="protein sequence ID" value="XDQ49344.1"/>
    <property type="molecule type" value="Genomic_DNA"/>
</dbReference>
<accession>A0AB39R398</accession>
<name>A0AB39R398_9ACTN</name>
<protein>
    <submittedName>
        <fullName evidence="2">Uncharacterized protein</fullName>
    </submittedName>
</protein>
<dbReference type="AlphaFoldDB" id="A0AB39R398"/>
<dbReference type="RefSeq" id="WP_369227994.1">
    <property type="nucleotide sequence ID" value="NZ_CP163441.1"/>
</dbReference>
<feature type="region of interest" description="Disordered" evidence="1">
    <location>
        <begin position="64"/>
        <end position="102"/>
    </location>
</feature>
<evidence type="ECO:0000313" key="2">
    <source>
        <dbReference type="EMBL" id="XDQ49344.1"/>
    </source>
</evidence>
<gene>
    <name evidence="2" type="ORF">AB5J52_47875</name>
</gene>
<proteinExistence type="predicted"/>
<organism evidence="2">
    <name type="scientific">Streptomyces sp. R39</name>
    <dbReference type="NCBI Taxonomy" id="3238631"/>
    <lineage>
        <taxon>Bacteria</taxon>
        <taxon>Bacillati</taxon>
        <taxon>Actinomycetota</taxon>
        <taxon>Actinomycetes</taxon>
        <taxon>Kitasatosporales</taxon>
        <taxon>Streptomycetaceae</taxon>
        <taxon>Streptomyces</taxon>
    </lineage>
</organism>